<dbReference type="Proteomes" id="UP000265750">
    <property type="component" value="Unassembled WGS sequence"/>
</dbReference>
<dbReference type="RefSeq" id="WP_119540541.1">
    <property type="nucleotide sequence ID" value="NZ_QYRN01000006.1"/>
</dbReference>
<gene>
    <name evidence="1" type="ORF">D3218_13175</name>
</gene>
<name>A0A3A1WL87_9HYPH</name>
<proteinExistence type="predicted"/>
<reference evidence="2" key="1">
    <citation type="submission" date="2018-09" db="EMBL/GenBank/DDBJ databases">
        <authorList>
            <person name="Tuo L."/>
        </authorList>
    </citation>
    <scope>NUCLEOTIDE SEQUENCE [LARGE SCALE GENOMIC DNA]</scope>
    <source>
        <strain evidence="2">M2BS4Y-1</strain>
    </source>
</reference>
<protein>
    <submittedName>
        <fullName evidence="1">Uncharacterized protein</fullName>
    </submittedName>
</protein>
<sequence>MALSGLHVAFGYAGFAGPLSARAAALARKPVSSQTLASAGTSTIVAPPVEVSSGSAIVSLRCSQDAWIAVGSAPDATNGPRRFLAANTDLDLLCSENDRVAWIAA</sequence>
<evidence type="ECO:0000313" key="2">
    <source>
        <dbReference type="Proteomes" id="UP000265750"/>
    </source>
</evidence>
<dbReference type="OrthoDB" id="7910556at2"/>
<dbReference type="EMBL" id="QYRN01000006">
    <property type="protein sequence ID" value="RIY00231.1"/>
    <property type="molecule type" value="Genomic_DNA"/>
</dbReference>
<organism evidence="1 2">
    <name type="scientific">Aureimonas flava</name>
    <dbReference type="NCBI Taxonomy" id="2320271"/>
    <lineage>
        <taxon>Bacteria</taxon>
        <taxon>Pseudomonadati</taxon>
        <taxon>Pseudomonadota</taxon>
        <taxon>Alphaproteobacteria</taxon>
        <taxon>Hyphomicrobiales</taxon>
        <taxon>Aurantimonadaceae</taxon>
        <taxon>Aureimonas</taxon>
    </lineage>
</organism>
<accession>A0A3A1WL87</accession>
<keyword evidence="2" id="KW-1185">Reference proteome</keyword>
<evidence type="ECO:0000313" key="1">
    <source>
        <dbReference type="EMBL" id="RIY00231.1"/>
    </source>
</evidence>
<dbReference type="AlphaFoldDB" id="A0A3A1WL87"/>
<comment type="caution">
    <text evidence="1">The sequence shown here is derived from an EMBL/GenBank/DDBJ whole genome shotgun (WGS) entry which is preliminary data.</text>
</comment>